<keyword evidence="4" id="KW-1185">Reference proteome</keyword>
<keyword evidence="2" id="KW-1133">Transmembrane helix</keyword>
<feature type="compositionally biased region" description="Low complexity" evidence="1">
    <location>
        <begin position="128"/>
        <end position="138"/>
    </location>
</feature>
<comment type="caution">
    <text evidence="3">The sequence shown here is derived from an EMBL/GenBank/DDBJ whole genome shotgun (WGS) entry which is preliminary data.</text>
</comment>
<gene>
    <name evidence="3" type="ORF">AJ80_04367</name>
</gene>
<organism evidence="3 4">
    <name type="scientific">Polytolypa hystricis (strain UAMH7299)</name>
    <dbReference type="NCBI Taxonomy" id="1447883"/>
    <lineage>
        <taxon>Eukaryota</taxon>
        <taxon>Fungi</taxon>
        <taxon>Dikarya</taxon>
        <taxon>Ascomycota</taxon>
        <taxon>Pezizomycotina</taxon>
        <taxon>Eurotiomycetes</taxon>
        <taxon>Eurotiomycetidae</taxon>
        <taxon>Onygenales</taxon>
        <taxon>Onygenales incertae sedis</taxon>
        <taxon>Polytolypa</taxon>
    </lineage>
</organism>
<dbReference type="AlphaFoldDB" id="A0A2B7Y3N1"/>
<evidence type="ECO:0000313" key="4">
    <source>
        <dbReference type="Proteomes" id="UP000224634"/>
    </source>
</evidence>
<dbReference type="EMBL" id="PDNA01000055">
    <property type="protein sequence ID" value="PGH18714.1"/>
    <property type="molecule type" value="Genomic_DNA"/>
</dbReference>
<dbReference type="Proteomes" id="UP000224634">
    <property type="component" value="Unassembled WGS sequence"/>
</dbReference>
<feature type="compositionally biased region" description="Acidic residues" evidence="1">
    <location>
        <begin position="85"/>
        <end position="94"/>
    </location>
</feature>
<feature type="region of interest" description="Disordered" evidence="1">
    <location>
        <begin position="85"/>
        <end position="106"/>
    </location>
</feature>
<feature type="compositionally biased region" description="Polar residues" evidence="1">
    <location>
        <begin position="95"/>
        <end position="105"/>
    </location>
</feature>
<evidence type="ECO:0000256" key="2">
    <source>
        <dbReference type="SAM" id="Phobius"/>
    </source>
</evidence>
<proteinExistence type="predicted"/>
<name>A0A2B7Y3N1_POLH7</name>
<feature type="region of interest" description="Disordered" evidence="1">
    <location>
        <begin position="125"/>
        <end position="148"/>
    </location>
</feature>
<accession>A0A2B7Y3N1</accession>
<evidence type="ECO:0000256" key="1">
    <source>
        <dbReference type="SAM" id="MobiDB-lite"/>
    </source>
</evidence>
<feature type="transmembrane region" description="Helical" evidence="2">
    <location>
        <begin position="39"/>
        <end position="60"/>
    </location>
</feature>
<evidence type="ECO:0000313" key="3">
    <source>
        <dbReference type="EMBL" id="PGH18714.1"/>
    </source>
</evidence>
<reference evidence="3 4" key="1">
    <citation type="submission" date="2017-10" db="EMBL/GenBank/DDBJ databases">
        <title>Comparative genomics in systemic dimorphic fungi from Ajellomycetaceae.</title>
        <authorList>
            <person name="Munoz J.F."/>
            <person name="Mcewen J.G."/>
            <person name="Clay O.K."/>
            <person name="Cuomo C.A."/>
        </authorList>
    </citation>
    <scope>NUCLEOTIDE SEQUENCE [LARGE SCALE GENOMIC DNA]</scope>
    <source>
        <strain evidence="3 4">UAMH7299</strain>
    </source>
</reference>
<feature type="transmembrane region" description="Helical" evidence="2">
    <location>
        <begin position="6"/>
        <end position="27"/>
    </location>
</feature>
<sequence length="169" mass="19105">MSKWLISFIVVNVCMLISYVIMIMSLMTVIEKLLWGEGWITLSEVVWIVVSLLIWSATMYTSITMVKQAIISFFFGFLTTINNPPDDDDNDQEESPAQGQQQLRPTTPPLDIRIRFNYDRRHQHHRASSSAANASTTAGTIPTVPAGEFDTPAQRSVILREEGLFLIEI</sequence>
<keyword evidence="2" id="KW-0812">Transmembrane</keyword>
<protein>
    <submittedName>
        <fullName evidence="3">Uncharacterized protein</fullName>
    </submittedName>
</protein>
<keyword evidence="2" id="KW-0472">Membrane</keyword>